<dbReference type="InterPro" id="IPR046446">
    <property type="entry name" value="a/bCoV_VIROPORIN_3A-like_CD"/>
</dbReference>
<dbReference type="PROSITE" id="PS51967">
    <property type="entry name" value="COV_VIROPORIN_3A_CD"/>
    <property type="match status" value="1"/>
</dbReference>
<feature type="transmembrane region" description="Helical" evidence="6">
    <location>
        <begin position="42"/>
        <end position="61"/>
    </location>
</feature>
<dbReference type="PROSITE" id="PS51966">
    <property type="entry name" value="COV_VIROPORIN_3A_TM"/>
    <property type="match status" value="1"/>
</dbReference>
<evidence type="ECO:0000256" key="6">
    <source>
        <dbReference type="SAM" id="Phobius"/>
    </source>
</evidence>
<comment type="subcellular location">
    <subcellularLocation>
        <location evidence="1">Host membrane</location>
        <topology evidence="1">Multi-pass membrane protein</topology>
    </subcellularLocation>
</comment>
<dbReference type="Pfam" id="PF03053">
    <property type="entry name" value="Corona_NS3b"/>
    <property type="match status" value="1"/>
</dbReference>
<feature type="domain" description="CoV 3a-like viroporin CD" evidence="8">
    <location>
        <begin position="129"/>
        <end position="208"/>
    </location>
</feature>
<proteinExistence type="predicted"/>
<feature type="transmembrane region" description="Helical" evidence="6">
    <location>
        <begin position="73"/>
        <end position="90"/>
    </location>
</feature>
<dbReference type="EMBL" id="PP273184">
    <property type="protein sequence ID" value="WWB00592.1"/>
    <property type="molecule type" value="Genomic_RNA"/>
</dbReference>
<dbReference type="InterPro" id="IPR004293">
    <property type="entry name" value="Coronavirus_Orf3a/b"/>
</dbReference>
<evidence type="ECO:0000256" key="3">
    <source>
        <dbReference type="ARBA" id="ARBA00022870"/>
    </source>
</evidence>
<keyword evidence="2 6" id="KW-0812">Transmembrane</keyword>
<name>A0AB38ZDR6_9NIDO</name>
<feature type="domain" description="CoV 3a-like viroporin TM" evidence="7">
    <location>
        <begin position="35"/>
        <end position="125"/>
    </location>
</feature>
<dbReference type="InterPro" id="IPR046445">
    <property type="entry name" value="a/bCoV_VIROPORIN_3A-like_TM"/>
</dbReference>
<reference evidence="9" key="1">
    <citation type="submission" date="2024-02" db="EMBL/GenBank/DDBJ databases">
        <title>Substantial viral diversity in bats and rodents from East Africa: insights into evolution, recombination, and co-circulation.</title>
        <authorList>
            <person name="Hu B."/>
        </authorList>
    </citation>
    <scope>NUCLEOTIDE SEQUENCE</scope>
    <source>
        <strain evidence="9">7A/Kenya/BFS096/2015</strain>
    </source>
</reference>
<accession>A0AB38ZDR6</accession>
<keyword evidence="4 6" id="KW-1133">Transmembrane helix</keyword>
<evidence type="ECO:0000256" key="4">
    <source>
        <dbReference type="ARBA" id="ARBA00022989"/>
    </source>
</evidence>
<evidence type="ECO:0000256" key="1">
    <source>
        <dbReference type="ARBA" id="ARBA00004301"/>
    </source>
</evidence>
<keyword evidence="3" id="KW-1043">Host membrane</keyword>
<evidence type="ECO:0000259" key="8">
    <source>
        <dbReference type="PROSITE" id="PS51967"/>
    </source>
</evidence>
<dbReference type="GO" id="GO:0033644">
    <property type="term" value="C:host cell membrane"/>
    <property type="evidence" value="ECO:0007669"/>
    <property type="project" value="UniProtKB-SubCell"/>
</dbReference>
<evidence type="ECO:0000256" key="5">
    <source>
        <dbReference type="ARBA" id="ARBA00023136"/>
    </source>
</evidence>
<evidence type="ECO:0000313" key="9">
    <source>
        <dbReference type="EMBL" id="WWB00592.1"/>
    </source>
</evidence>
<sequence length="228" mass="25744">MPFGGLFQLTIEKAINKSATELNLPEDRASVLRDNLKPVTTVSTITAYLLVSLFVVYFALFKPRTVRGRVVCFASKLLVLFVYVPLLFYLGVYLDGAIICLALLSRLLHVGYYAYLYKNFSFVLFNATQLCFVMGKCWYFEQTRYGKDFVAIYGGDHYVIFGGQTLAFASSSELYVAIRGSSEKDLQLMRKVELYNGDAIYVFAEEPVVGIVNHSCELQLYEDVPSVN</sequence>
<organism evidence="9">
    <name type="scientific">Triaenops bat coronavirus</name>
    <dbReference type="NCBI Taxonomy" id="2913388"/>
    <lineage>
        <taxon>Viruses</taxon>
        <taxon>Riboviria</taxon>
        <taxon>Orthornavirae</taxon>
        <taxon>Pisuviricota</taxon>
        <taxon>Pisoniviricetes</taxon>
        <taxon>Nidovirales</taxon>
        <taxon>Cornidovirineae</taxon>
        <taxon>Coronaviridae</taxon>
    </lineage>
</organism>
<keyword evidence="5 6" id="KW-0472">Membrane</keyword>
<evidence type="ECO:0000259" key="7">
    <source>
        <dbReference type="PROSITE" id="PS51966"/>
    </source>
</evidence>
<protein>
    <submittedName>
        <fullName evidence="9">ORF3a protein</fullName>
    </submittedName>
</protein>
<evidence type="ECO:0000256" key="2">
    <source>
        <dbReference type="ARBA" id="ARBA00022692"/>
    </source>
</evidence>